<dbReference type="AlphaFoldDB" id="A0A0M6X0X4"/>
<sequence length="88" mass="9724">MGPSLAMASFFIPQWLRTITVAGEQMQSFVNALADNENAWLITEKQSGACIGYVTMDIPYPQLAIGETGYVIGEKYQRKGVGKCAKRY</sequence>
<dbReference type="Gene3D" id="3.40.630.30">
    <property type="match status" value="1"/>
</dbReference>
<dbReference type="Pfam" id="PF00583">
    <property type="entry name" value="Acetyltransf_1"/>
    <property type="match status" value="1"/>
</dbReference>
<feature type="domain" description="N-acetyltransferase" evidence="1">
    <location>
        <begin position="29"/>
        <end position="83"/>
    </location>
</feature>
<dbReference type="OrthoDB" id="9785602at2"/>
<dbReference type="SUPFAM" id="SSF55729">
    <property type="entry name" value="Acyl-CoA N-acyltransferases (Nat)"/>
    <property type="match status" value="1"/>
</dbReference>
<dbReference type="GO" id="GO:0016747">
    <property type="term" value="F:acyltransferase activity, transferring groups other than amino-acyl groups"/>
    <property type="evidence" value="ECO:0007669"/>
    <property type="project" value="InterPro"/>
</dbReference>
<dbReference type="EMBL" id="CVRR01000071">
    <property type="protein sequence ID" value="CRL42597.1"/>
    <property type="molecule type" value="Genomic_DNA"/>
</dbReference>
<dbReference type="InterPro" id="IPR016181">
    <property type="entry name" value="Acyl_CoA_acyltransferase"/>
</dbReference>
<dbReference type="RefSeq" id="WP_055068741.1">
    <property type="nucleotide sequence ID" value="NZ_CP173697.1"/>
</dbReference>
<dbReference type="Proteomes" id="UP000049979">
    <property type="component" value="Unassembled WGS sequence"/>
</dbReference>
<dbReference type="STRING" id="301302.ERS852420_01093"/>
<gene>
    <name evidence="2" type="ORF">M72_16081</name>
</gene>
<name>A0A0M6X0X4_9FIRM</name>
<proteinExistence type="predicted"/>
<accession>A0A0M6X0X4</accession>
<evidence type="ECO:0000313" key="2">
    <source>
        <dbReference type="EMBL" id="CRL42597.1"/>
    </source>
</evidence>
<dbReference type="InterPro" id="IPR000182">
    <property type="entry name" value="GNAT_dom"/>
</dbReference>
<evidence type="ECO:0000259" key="1">
    <source>
        <dbReference type="Pfam" id="PF00583"/>
    </source>
</evidence>
<protein>
    <recommendedName>
        <fullName evidence="1">N-acetyltransferase domain-containing protein</fullName>
    </recommendedName>
</protein>
<organism evidence="2 3">
    <name type="scientific">Roseburia faecis</name>
    <dbReference type="NCBI Taxonomy" id="301302"/>
    <lineage>
        <taxon>Bacteria</taxon>
        <taxon>Bacillati</taxon>
        <taxon>Bacillota</taxon>
        <taxon>Clostridia</taxon>
        <taxon>Lachnospirales</taxon>
        <taxon>Lachnospiraceae</taxon>
        <taxon>Roseburia</taxon>
    </lineage>
</organism>
<reference evidence="3" key="1">
    <citation type="submission" date="2015-05" db="EMBL/GenBank/DDBJ databases">
        <authorList>
            <consortium name="Pathogen Informatics"/>
        </authorList>
    </citation>
    <scope>NUCLEOTIDE SEQUENCE [LARGE SCALE GENOMIC DNA]</scope>
    <source>
        <strain evidence="3">M72</strain>
    </source>
</reference>
<evidence type="ECO:0000313" key="3">
    <source>
        <dbReference type="Proteomes" id="UP000049979"/>
    </source>
</evidence>
<keyword evidence="3" id="KW-1185">Reference proteome</keyword>